<dbReference type="Pfam" id="PF00063">
    <property type="entry name" value="Myosin_head"/>
    <property type="match status" value="1"/>
</dbReference>
<dbReference type="GO" id="GO:0007015">
    <property type="term" value="P:actin filament organization"/>
    <property type="evidence" value="ECO:0007669"/>
    <property type="project" value="TreeGrafter"/>
</dbReference>
<evidence type="ECO:0000256" key="4">
    <source>
        <dbReference type="ARBA" id="ARBA00022741"/>
    </source>
</evidence>
<evidence type="ECO:0000256" key="9">
    <source>
        <dbReference type="PROSITE-ProRule" id="PRU00782"/>
    </source>
</evidence>
<dbReference type="PANTHER" id="PTHR13140">
    <property type="entry name" value="MYOSIN"/>
    <property type="match status" value="1"/>
</dbReference>
<evidence type="ECO:0000313" key="12">
    <source>
        <dbReference type="EMBL" id="CAD7413378.1"/>
    </source>
</evidence>
<evidence type="ECO:0000256" key="10">
    <source>
        <dbReference type="SAM" id="Phobius"/>
    </source>
</evidence>
<comment type="subcellular location">
    <subcellularLocation>
        <location evidence="1">Cytoplasm</location>
    </subcellularLocation>
</comment>
<name>A0A7R9H9U6_TIMPO</name>
<dbReference type="GO" id="GO:0006897">
    <property type="term" value="P:endocytosis"/>
    <property type="evidence" value="ECO:0007669"/>
    <property type="project" value="TreeGrafter"/>
</dbReference>
<keyword evidence="6 9" id="KW-0518">Myosin</keyword>
<dbReference type="InterPro" id="IPR036961">
    <property type="entry name" value="Kinesin_motor_dom_sf"/>
</dbReference>
<gene>
    <name evidence="12" type="ORF">TPSB3V08_LOCUS8979</name>
</gene>
<dbReference type="PROSITE" id="PS51456">
    <property type="entry name" value="MYOSIN_MOTOR"/>
    <property type="match status" value="1"/>
</dbReference>
<evidence type="ECO:0000256" key="8">
    <source>
        <dbReference type="ARBA" id="ARBA00023203"/>
    </source>
</evidence>
<dbReference type="InterPro" id="IPR027417">
    <property type="entry name" value="P-loop_NTPase"/>
</dbReference>
<dbReference type="GO" id="GO:0016459">
    <property type="term" value="C:myosin complex"/>
    <property type="evidence" value="ECO:0007669"/>
    <property type="project" value="UniProtKB-KW"/>
</dbReference>
<dbReference type="AlphaFoldDB" id="A0A7R9H9U6"/>
<evidence type="ECO:0000256" key="6">
    <source>
        <dbReference type="ARBA" id="ARBA00023123"/>
    </source>
</evidence>
<protein>
    <recommendedName>
        <fullName evidence="11">Myosin motor domain-containing protein</fullName>
    </recommendedName>
</protein>
<dbReference type="GO" id="GO:0051015">
    <property type="term" value="F:actin filament binding"/>
    <property type="evidence" value="ECO:0007669"/>
    <property type="project" value="TreeGrafter"/>
</dbReference>
<keyword evidence="10" id="KW-0812">Transmembrane</keyword>
<accession>A0A7R9H9U6</accession>
<dbReference type="InterPro" id="IPR001609">
    <property type="entry name" value="Myosin_head_motor_dom-like"/>
</dbReference>
<evidence type="ECO:0000256" key="5">
    <source>
        <dbReference type="ARBA" id="ARBA00022840"/>
    </source>
</evidence>
<proteinExistence type="inferred from homology"/>
<keyword evidence="5" id="KW-0067">ATP-binding</keyword>
<keyword evidence="4" id="KW-0547">Nucleotide-binding</keyword>
<feature type="transmembrane region" description="Helical" evidence="10">
    <location>
        <begin position="71"/>
        <end position="92"/>
    </location>
</feature>
<evidence type="ECO:0000256" key="2">
    <source>
        <dbReference type="ARBA" id="ARBA00022490"/>
    </source>
</evidence>
<comment type="similarity">
    <text evidence="9">Belongs to the TRAFAC class myosin-kinesin ATPase superfamily. Myosin family.</text>
</comment>
<organism evidence="12">
    <name type="scientific">Timema poppense</name>
    <name type="common">Walking stick</name>
    <dbReference type="NCBI Taxonomy" id="170557"/>
    <lineage>
        <taxon>Eukaryota</taxon>
        <taxon>Metazoa</taxon>
        <taxon>Ecdysozoa</taxon>
        <taxon>Arthropoda</taxon>
        <taxon>Hexapoda</taxon>
        <taxon>Insecta</taxon>
        <taxon>Pterygota</taxon>
        <taxon>Neoptera</taxon>
        <taxon>Polyneoptera</taxon>
        <taxon>Phasmatodea</taxon>
        <taxon>Timematodea</taxon>
        <taxon>Timematoidea</taxon>
        <taxon>Timematidae</taxon>
        <taxon>Timema</taxon>
    </lineage>
</organism>
<evidence type="ECO:0000256" key="1">
    <source>
        <dbReference type="ARBA" id="ARBA00004496"/>
    </source>
</evidence>
<dbReference type="GO" id="GO:0030048">
    <property type="term" value="P:actin filament-based movement"/>
    <property type="evidence" value="ECO:0007669"/>
    <property type="project" value="TreeGrafter"/>
</dbReference>
<feature type="domain" description="Myosin motor" evidence="11">
    <location>
        <begin position="121"/>
        <end position="159"/>
    </location>
</feature>
<dbReference type="Gene3D" id="3.40.850.10">
    <property type="entry name" value="Kinesin motor domain"/>
    <property type="match status" value="1"/>
</dbReference>
<dbReference type="GO" id="GO:0005902">
    <property type="term" value="C:microvillus"/>
    <property type="evidence" value="ECO:0007669"/>
    <property type="project" value="TreeGrafter"/>
</dbReference>
<dbReference type="EMBL" id="OD006810">
    <property type="protein sequence ID" value="CAD7413378.1"/>
    <property type="molecule type" value="Genomic_DNA"/>
</dbReference>
<keyword evidence="7" id="KW-0505">Motor protein</keyword>
<dbReference type="GO" id="GO:0005524">
    <property type="term" value="F:ATP binding"/>
    <property type="evidence" value="ECO:0007669"/>
    <property type="project" value="UniProtKB-KW"/>
</dbReference>
<comment type="caution">
    <text evidence="9">Lacks conserved residue(s) required for the propagation of feature annotation.</text>
</comment>
<keyword evidence="10" id="KW-1133">Transmembrane helix</keyword>
<reference evidence="12" key="1">
    <citation type="submission" date="2020-11" db="EMBL/GenBank/DDBJ databases">
        <authorList>
            <person name="Tran Van P."/>
        </authorList>
    </citation>
    <scope>NUCLEOTIDE SEQUENCE</scope>
</reference>
<evidence type="ECO:0000259" key="11">
    <source>
        <dbReference type="PROSITE" id="PS51456"/>
    </source>
</evidence>
<dbReference type="GO" id="GO:0005737">
    <property type="term" value="C:cytoplasm"/>
    <property type="evidence" value="ECO:0007669"/>
    <property type="project" value="UniProtKB-SubCell"/>
</dbReference>
<keyword evidence="8 9" id="KW-0009">Actin-binding</keyword>
<dbReference type="PANTHER" id="PTHR13140:SF255">
    <property type="entry name" value="UNCONVENTIONAL MYOSIN-IC"/>
    <property type="match status" value="1"/>
</dbReference>
<keyword evidence="2" id="KW-0963">Cytoplasm</keyword>
<evidence type="ECO:0000256" key="7">
    <source>
        <dbReference type="ARBA" id="ARBA00023175"/>
    </source>
</evidence>
<evidence type="ECO:0000256" key="3">
    <source>
        <dbReference type="ARBA" id="ARBA00022737"/>
    </source>
</evidence>
<dbReference type="GO" id="GO:0005886">
    <property type="term" value="C:plasma membrane"/>
    <property type="evidence" value="ECO:0007669"/>
    <property type="project" value="TreeGrafter"/>
</dbReference>
<dbReference type="SUPFAM" id="SSF52540">
    <property type="entry name" value="P-loop containing nucleoside triphosphate hydrolases"/>
    <property type="match status" value="1"/>
</dbReference>
<keyword evidence="3" id="KW-0677">Repeat</keyword>
<dbReference type="GO" id="GO:0000146">
    <property type="term" value="F:microfilament motor activity"/>
    <property type="evidence" value="ECO:0007669"/>
    <property type="project" value="TreeGrafter"/>
</dbReference>
<sequence>MSQTGPKKWDLNCIAGGQGAMERDLHARDVVGVQDFVLLENFQSEEAFVDNLKKRFKANLIYFAKCFSQRWTCVTTAAQLLCFSLCLAFYFANLKKPILILTGINVRLIRSTKIISSQPQTYIGQVLVSVNPYRNLNIYTTETIKEYQKVLFYEAPPHV</sequence>
<keyword evidence="10" id="KW-0472">Membrane</keyword>